<accession>A0A1J0A8Y9</accession>
<feature type="transmembrane region" description="Helical" evidence="1">
    <location>
        <begin position="76"/>
        <end position="96"/>
    </location>
</feature>
<protein>
    <recommendedName>
        <fullName evidence="4">DUF2752 domain-containing protein</fullName>
    </recommendedName>
</protein>
<sequence>MIRSATLTRPERRHRWLILGVFLSPLLGATLYNQGLHIPGLICPLYHFTGVPCPSCGLTRSFMAMARGDVLRAVQFHAFGPLLYGVFLLLGLHIMWELILNRAITIPYWRWLERQRVHWGILGLFLGYYLLRLTTWYQRGELPGRVVW</sequence>
<organism evidence="2 3">
    <name type="scientific">Gloeomargarita lithophora Alchichica-D10</name>
    <dbReference type="NCBI Taxonomy" id="1188229"/>
    <lineage>
        <taxon>Bacteria</taxon>
        <taxon>Bacillati</taxon>
        <taxon>Cyanobacteriota</taxon>
        <taxon>Cyanophyceae</taxon>
        <taxon>Gloeomargaritales</taxon>
        <taxon>Gloeomargaritaceae</taxon>
        <taxon>Gloeomargarita</taxon>
    </lineage>
</organism>
<evidence type="ECO:0000313" key="3">
    <source>
        <dbReference type="Proteomes" id="UP000180235"/>
    </source>
</evidence>
<dbReference type="Pfam" id="PF10825">
    <property type="entry name" value="DUF2752"/>
    <property type="match status" value="1"/>
</dbReference>
<keyword evidence="1" id="KW-1133">Transmembrane helix</keyword>
<dbReference type="Proteomes" id="UP000180235">
    <property type="component" value="Chromosome"/>
</dbReference>
<gene>
    <name evidence="2" type="ORF">GlitD10_0101</name>
</gene>
<evidence type="ECO:0000313" key="2">
    <source>
        <dbReference type="EMBL" id="APB32402.1"/>
    </source>
</evidence>
<keyword evidence="1" id="KW-0472">Membrane</keyword>
<dbReference type="OrthoDB" id="466478at2"/>
<dbReference type="RefSeq" id="WP_071453152.1">
    <property type="nucleotide sequence ID" value="NZ_CP017675.1"/>
</dbReference>
<proteinExistence type="predicted"/>
<dbReference type="InterPro" id="IPR021215">
    <property type="entry name" value="DUF2752"/>
</dbReference>
<keyword evidence="1" id="KW-0812">Transmembrane</keyword>
<feature type="transmembrane region" description="Helical" evidence="1">
    <location>
        <begin position="117"/>
        <end position="138"/>
    </location>
</feature>
<dbReference type="AlphaFoldDB" id="A0A1J0A8Y9"/>
<name>A0A1J0A8Y9_9CYAN</name>
<dbReference type="STRING" id="1188229.GlitD10_0101"/>
<dbReference type="EMBL" id="CP017675">
    <property type="protein sequence ID" value="APB32402.1"/>
    <property type="molecule type" value="Genomic_DNA"/>
</dbReference>
<keyword evidence="3" id="KW-1185">Reference proteome</keyword>
<reference evidence="2 3" key="1">
    <citation type="submission" date="2016-10" db="EMBL/GenBank/DDBJ databases">
        <title>Description of Gloeomargarita lithophora gen. nov., sp. nov., a thylakoid-bearing basal-branching cyanobacterium with intracellular carbonates, and proposal for Gloeomargaritales ord. nov.</title>
        <authorList>
            <person name="Moreira D."/>
            <person name="Tavera R."/>
            <person name="Benzerara K."/>
            <person name="Skouri-Panet F."/>
            <person name="Couradeau E."/>
            <person name="Gerard E."/>
            <person name="Loussert C."/>
            <person name="Novelo E."/>
            <person name="Zivanovic Y."/>
            <person name="Lopez-Garcia P."/>
        </authorList>
    </citation>
    <scope>NUCLEOTIDE SEQUENCE [LARGE SCALE GENOMIC DNA]</scope>
    <source>
        <strain evidence="2 3">D10</strain>
    </source>
</reference>
<evidence type="ECO:0008006" key="4">
    <source>
        <dbReference type="Google" id="ProtNLM"/>
    </source>
</evidence>
<evidence type="ECO:0000256" key="1">
    <source>
        <dbReference type="SAM" id="Phobius"/>
    </source>
</evidence>
<dbReference type="KEGG" id="glt:GlitD10_0101"/>